<name>A0ABQ7H7W2_DUNSA</name>
<keyword evidence="1" id="KW-0812">Transmembrane</keyword>
<reference evidence="2" key="1">
    <citation type="submission" date="2017-08" db="EMBL/GenBank/DDBJ databases">
        <authorList>
            <person name="Polle J.E."/>
            <person name="Barry K."/>
            <person name="Cushman J."/>
            <person name="Schmutz J."/>
            <person name="Tran D."/>
            <person name="Hathwaick L.T."/>
            <person name="Yim W.C."/>
            <person name="Jenkins J."/>
            <person name="Mckie-Krisberg Z.M."/>
            <person name="Prochnik S."/>
            <person name="Lindquist E."/>
            <person name="Dockter R.B."/>
            <person name="Adam C."/>
            <person name="Molina H."/>
            <person name="Bunkerborg J."/>
            <person name="Jin E."/>
            <person name="Buchheim M."/>
            <person name="Magnuson J."/>
        </authorList>
    </citation>
    <scope>NUCLEOTIDE SEQUENCE</scope>
    <source>
        <strain evidence="2">CCAP 19/18</strain>
    </source>
</reference>
<keyword evidence="3" id="KW-1185">Reference proteome</keyword>
<protein>
    <submittedName>
        <fullName evidence="2">Uncharacterized protein</fullName>
    </submittedName>
</protein>
<sequence length="75" mass="8183">MPQTAETPSKLSEVFGLNVALLEIFLTVRMTSFCGLQLYGLLSCICCIQVVVWALNHLWPCNGQLSVIGANLILS</sequence>
<evidence type="ECO:0000256" key="1">
    <source>
        <dbReference type="SAM" id="Phobius"/>
    </source>
</evidence>
<feature type="transmembrane region" description="Helical" evidence="1">
    <location>
        <begin position="36"/>
        <end position="55"/>
    </location>
</feature>
<dbReference type="EMBL" id="MU069451">
    <property type="protein sequence ID" value="KAF5842946.1"/>
    <property type="molecule type" value="Genomic_DNA"/>
</dbReference>
<accession>A0ABQ7H7W2</accession>
<proteinExistence type="predicted"/>
<keyword evidence="1" id="KW-0472">Membrane</keyword>
<organism evidence="2 3">
    <name type="scientific">Dunaliella salina</name>
    <name type="common">Green alga</name>
    <name type="synonym">Protococcus salinus</name>
    <dbReference type="NCBI Taxonomy" id="3046"/>
    <lineage>
        <taxon>Eukaryota</taxon>
        <taxon>Viridiplantae</taxon>
        <taxon>Chlorophyta</taxon>
        <taxon>core chlorophytes</taxon>
        <taxon>Chlorophyceae</taxon>
        <taxon>CS clade</taxon>
        <taxon>Chlamydomonadales</taxon>
        <taxon>Dunaliellaceae</taxon>
        <taxon>Dunaliella</taxon>
    </lineage>
</organism>
<evidence type="ECO:0000313" key="3">
    <source>
        <dbReference type="Proteomes" id="UP000815325"/>
    </source>
</evidence>
<dbReference type="Proteomes" id="UP000815325">
    <property type="component" value="Unassembled WGS sequence"/>
</dbReference>
<comment type="caution">
    <text evidence="2">The sequence shown here is derived from an EMBL/GenBank/DDBJ whole genome shotgun (WGS) entry which is preliminary data.</text>
</comment>
<evidence type="ECO:0000313" key="2">
    <source>
        <dbReference type="EMBL" id="KAF5842946.1"/>
    </source>
</evidence>
<keyword evidence="1" id="KW-1133">Transmembrane helix</keyword>
<gene>
    <name evidence="2" type="ORF">DUNSADRAFT_3539</name>
</gene>